<dbReference type="KEGG" id="tac:Ta0615"/>
<keyword evidence="1" id="KW-0812">Transmembrane</keyword>
<dbReference type="eggNOG" id="arCOG03691">
    <property type="taxonomic scope" value="Archaea"/>
</dbReference>
<organism evidence="2 3">
    <name type="scientific">Thermoplasma acidophilum (strain ATCC 25905 / DSM 1728 / JCM 9062 / NBRC 15155 / AMRC-C165)</name>
    <dbReference type="NCBI Taxonomy" id="273075"/>
    <lineage>
        <taxon>Archaea</taxon>
        <taxon>Methanobacteriati</taxon>
        <taxon>Thermoplasmatota</taxon>
        <taxon>Thermoplasmata</taxon>
        <taxon>Thermoplasmatales</taxon>
        <taxon>Thermoplasmataceae</taxon>
        <taxon>Thermoplasma</taxon>
    </lineage>
</organism>
<proteinExistence type="predicted"/>
<dbReference type="InParanoid" id="Q9HKI4"/>
<keyword evidence="3" id="KW-1185">Reference proteome</keyword>
<evidence type="ECO:0000256" key="1">
    <source>
        <dbReference type="SAM" id="Phobius"/>
    </source>
</evidence>
<reference evidence="2 3" key="1">
    <citation type="journal article" date="2000" name="Nature">
        <title>The genome sequence of the thermoacidophilic scavenger Thermoplasma acidophilum.</title>
        <authorList>
            <person name="Ruepp A."/>
            <person name="Graml W."/>
            <person name="Santos-Martinez M.L."/>
            <person name="Koretke K.K."/>
            <person name="Volker C."/>
            <person name="Mewes H.W."/>
            <person name="Frishman D."/>
            <person name="Stocker S."/>
            <person name="Lupas A.N."/>
            <person name="Baumeister W."/>
        </authorList>
    </citation>
    <scope>NUCLEOTIDE SEQUENCE [LARGE SCALE GENOMIC DNA]</scope>
    <source>
        <strain evidence="3">ATCC 25905 / DSM 1728 / JCM 9062 / NBRC 15155 / AMRC-C165</strain>
    </source>
</reference>
<evidence type="ECO:0000313" key="3">
    <source>
        <dbReference type="Proteomes" id="UP000001024"/>
    </source>
</evidence>
<protein>
    <submittedName>
        <fullName evidence="2">Hypothetical membrane protein</fullName>
    </submittedName>
</protein>
<evidence type="ECO:0000313" key="2">
    <source>
        <dbReference type="EMBL" id="CAC11754.1"/>
    </source>
</evidence>
<keyword evidence="1" id="KW-1133">Transmembrane helix</keyword>
<dbReference type="RefSeq" id="WP_010901038.1">
    <property type="nucleotide sequence ID" value="NC_002578.1"/>
</dbReference>
<dbReference type="AlphaFoldDB" id="Q9HKI4"/>
<dbReference type="HOGENOM" id="CLU_503115_0_0_2"/>
<keyword evidence="1" id="KW-0472">Membrane</keyword>
<accession>Q9HKI4</accession>
<gene>
    <name evidence="2" type="ordered locus">Ta0615</name>
</gene>
<dbReference type="PaxDb" id="273075-Ta0615"/>
<name>Q9HKI4_THEAC</name>
<dbReference type="OrthoDB" id="57271at2157"/>
<feature type="transmembrane region" description="Helical" evidence="1">
    <location>
        <begin position="525"/>
        <end position="547"/>
    </location>
</feature>
<dbReference type="Proteomes" id="UP000001024">
    <property type="component" value="Chromosome"/>
</dbReference>
<dbReference type="EMBL" id="AL445064">
    <property type="protein sequence ID" value="CAC11754.1"/>
    <property type="molecule type" value="Genomic_DNA"/>
</dbReference>
<sequence length="551" mass="59833">MNIKILAISVAIFSVIGFAITSSAATSPTPTAVTAGEYTINIFPNSVIKNISFNKTNIVNYGKVSGENLSSLPRMMDDMNQYSSIDNLSYMSTEDGTGLILATYGSSASIQLNFTGTVKALPVDTKMSNYVGLYYFNVSGYNFTIASTVSPAKSKNNYTFSVQSSIYPKVVIVAIISNNGIQNMIDHFEHRINGYKFTYNSTTGLVNGKFLNFTFYKTNQTIANYFDRLSNLTVFKNITAMAVGNQGFQFYSGMYVGNIFYDSSAYYSLMVHDNPALQSTFMLVNGTIHFNVSKGIAITERNFTFNDRFDYNAEAGNMSMAMQQDVYGGAWFVFLSAPHFYGMMTFAGARNVTVNGTQITAETNGTMIVSFVSPPGLSNGVKNFAPMTYALEHGKLGMQIAIEKVNSTLTNITLDLNTSINAVIKSASSSGVVINVNSSQSHGTVIAVYVSSSVLNASKLIVKFDGSAAVQVSASALVNETSTTTAYYNVTADGNGSLVMIYIPHFSDHTIDIEPYTSISTPISMYYYVAVIVVVVAIIAAIGYVMVRRKK</sequence>
<dbReference type="EnsemblBacteria" id="CAC11754">
    <property type="protein sequence ID" value="CAC11754"/>
    <property type="gene ID" value="CAC11754"/>
</dbReference>